<accession>A0ABW2VEW3</accession>
<comment type="caution">
    <text evidence="1">The sequence shown here is derived from an EMBL/GenBank/DDBJ whole genome shotgun (WGS) entry which is preliminary data.</text>
</comment>
<gene>
    <name evidence="1" type="ORF">ACFQZP_10880</name>
</gene>
<dbReference type="RefSeq" id="WP_381246849.1">
    <property type="nucleotide sequence ID" value="NZ_JBHTBI010000001.1"/>
</dbReference>
<organism evidence="1 2">
    <name type="scientific">Streptomyces lutosisoli</name>
    <dbReference type="NCBI Taxonomy" id="2665721"/>
    <lineage>
        <taxon>Bacteria</taxon>
        <taxon>Bacillati</taxon>
        <taxon>Actinomycetota</taxon>
        <taxon>Actinomycetes</taxon>
        <taxon>Kitasatosporales</taxon>
        <taxon>Streptomycetaceae</taxon>
        <taxon>Streptomyces</taxon>
    </lineage>
</organism>
<name>A0ABW2VEW3_9ACTN</name>
<keyword evidence="1" id="KW-0238">DNA-binding</keyword>
<dbReference type="EMBL" id="JBHTEC010000001">
    <property type="protein sequence ID" value="MFD0282184.1"/>
    <property type="molecule type" value="Genomic_DNA"/>
</dbReference>
<evidence type="ECO:0000313" key="1">
    <source>
        <dbReference type="EMBL" id="MFD0282184.1"/>
    </source>
</evidence>
<keyword evidence="2" id="KW-1185">Reference proteome</keyword>
<reference evidence="2" key="1">
    <citation type="journal article" date="2019" name="Int. J. Syst. Evol. Microbiol.">
        <title>The Global Catalogue of Microorganisms (GCM) 10K type strain sequencing project: providing services to taxonomists for standard genome sequencing and annotation.</title>
        <authorList>
            <consortium name="The Broad Institute Genomics Platform"/>
            <consortium name="The Broad Institute Genome Sequencing Center for Infectious Disease"/>
            <person name="Wu L."/>
            <person name="Ma J."/>
        </authorList>
    </citation>
    <scope>NUCLEOTIDE SEQUENCE [LARGE SCALE GENOMIC DNA]</scope>
    <source>
        <strain evidence="2">CGMCC 4.7198</strain>
    </source>
</reference>
<dbReference type="Proteomes" id="UP001596957">
    <property type="component" value="Unassembled WGS sequence"/>
</dbReference>
<evidence type="ECO:0000313" key="2">
    <source>
        <dbReference type="Proteomes" id="UP001596957"/>
    </source>
</evidence>
<proteinExistence type="predicted"/>
<protein>
    <submittedName>
        <fullName evidence="1">DNA-binding protein</fullName>
    </submittedName>
</protein>
<dbReference type="GO" id="GO:0003677">
    <property type="term" value="F:DNA binding"/>
    <property type="evidence" value="ECO:0007669"/>
    <property type="project" value="UniProtKB-KW"/>
</dbReference>
<sequence length="82" mass="9057">MEAVTRSYLRSLAAGTITAEEAAEWALRMMDSDAPELRDERIWTALDRLSGADLMVGPGEYMHGQEDFDSWVAEFGDGNEGS</sequence>